<dbReference type="EMBL" id="JAVHJO010000004">
    <property type="protein sequence ID" value="KAK6540904.1"/>
    <property type="molecule type" value="Genomic_DNA"/>
</dbReference>
<sequence length="295" mass="32482">MLNSPFVCFMVAVLLLSAPTICTPLTPARKEIKLGSRSIDGRQIPSAVDVSSTTLSHNFEECQLGLYQPTNLHFSGHNWEGRPLGIKNANSDTNQGCVNINDLSAPLSRAINSYALTGWCDCSFYTNENCQPQDFIFNAYNRQDTDLNEHGSNGNKIASYQCTFTNHTERFVSGTMMLGNGGTTLDGATYSINFKISQANFDLSESEPGSTDCETIDPPFFLERYSIVGVSCAAYTSKNCDESTRMITAGNAGTDAYDFGFDYATNDPAQRIKSWRCFLPFGIKWHPLPDQDPNA</sequence>
<name>A0AAV9XG97_9PEZI</name>
<evidence type="ECO:0000313" key="2">
    <source>
        <dbReference type="EMBL" id="KAK6540904.1"/>
    </source>
</evidence>
<protein>
    <submittedName>
        <fullName evidence="2">Uncharacterized protein</fullName>
    </submittedName>
</protein>
<reference evidence="2 3" key="1">
    <citation type="submission" date="2019-10" db="EMBL/GenBank/DDBJ databases">
        <authorList>
            <person name="Palmer J.M."/>
        </authorList>
    </citation>
    <scope>NUCLEOTIDE SEQUENCE [LARGE SCALE GENOMIC DNA]</scope>
    <source>
        <strain evidence="2 3">TWF694</strain>
    </source>
</reference>
<evidence type="ECO:0000256" key="1">
    <source>
        <dbReference type="SAM" id="SignalP"/>
    </source>
</evidence>
<comment type="caution">
    <text evidence="2">The sequence shown here is derived from an EMBL/GenBank/DDBJ whole genome shotgun (WGS) entry which is preliminary data.</text>
</comment>
<feature type="chain" id="PRO_5043418228" evidence="1">
    <location>
        <begin position="23"/>
        <end position="295"/>
    </location>
</feature>
<dbReference type="Proteomes" id="UP001365542">
    <property type="component" value="Unassembled WGS sequence"/>
</dbReference>
<gene>
    <name evidence="2" type="ORF">TWF694_008288</name>
</gene>
<dbReference type="AlphaFoldDB" id="A0AAV9XG97"/>
<organism evidence="2 3">
    <name type="scientific">Orbilia ellipsospora</name>
    <dbReference type="NCBI Taxonomy" id="2528407"/>
    <lineage>
        <taxon>Eukaryota</taxon>
        <taxon>Fungi</taxon>
        <taxon>Dikarya</taxon>
        <taxon>Ascomycota</taxon>
        <taxon>Pezizomycotina</taxon>
        <taxon>Orbiliomycetes</taxon>
        <taxon>Orbiliales</taxon>
        <taxon>Orbiliaceae</taxon>
        <taxon>Orbilia</taxon>
    </lineage>
</organism>
<feature type="signal peptide" evidence="1">
    <location>
        <begin position="1"/>
        <end position="22"/>
    </location>
</feature>
<evidence type="ECO:0000313" key="3">
    <source>
        <dbReference type="Proteomes" id="UP001365542"/>
    </source>
</evidence>
<keyword evidence="1" id="KW-0732">Signal</keyword>
<proteinExistence type="predicted"/>
<accession>A0AAV9XG97</accession>
<keyword evidence="3" id="KW-1185">Reference proteome</keyword>